<evidence type="ECO:0000313" key="6">
    <source>
        <dbReference type="Proteomes" id="UP000430404"/>
    </source>
</evidence>
<evidence type="ECO:0000313" key="4">
    <source>
        <dbReference type="EMBL" id="VXA54840.1"/>
    </source>
</evidence>
<dbReference type="InterPro" id="IPR025240">
    <property type="entry name" value="DUF4189"/>
</dbReference>
<dbReference type="Proteomes" id="UP000430404">
    <property type="component" value="Unassembled WGS sequence"/>
</dbReference>
<dbReference type="PROSITE" id="PS51257">
    <property type="entry name" value="PROKAR_LIPOPROTEIN"/>
    <property type="match status" value="1"/>
</dbReference>
<evidence type="ECO:0000313" key="3">
    <source>
        <dbReference type="EMBL" id="ENU24726.1"/>
    </source>
</evidence>
<dbReference type="AlphaFoldDB" id="A0A653K316"/>
<dbReference type="Pfam" id="PF13827">
    <property type="entry name" value="DUF4189"/>
    <property type="match status" value="1"/>
</dbReference>
<evidence type="ECO:0000313" key="5">
    <source>
        <dbReference type="Proteomes" id="UP000013034"/>
    </source>
</evidence>
<dbReference type="EMBL" id="CABWKZ010000010">
    <property type="protein sequence ID" value="VXA54840.1"/>
    <property type="molecule type" value="Genomic_DNA"/>
</dbReference>
<feature type="domain" description="DUF4189" evidence="2">
    <location>
        <begin position="101"/>
        <end position="195"/>
    </location>
</feature>
<accession>A0A653K316</accession>
<keyword evidence="1" id="KW-0732">Signal</keyword>
<dbReference type="RefSeq" id="WP_004653045.1">
    <property type="nucleotide sequence ID" value="NZ_KB849179.1"/>
</dbReference>
<reference evidence="3 5" key="1">
    <citation type="submission" date="2013-02" db="EMBL/GenBank/DDBJ databases">
        <title>The Genome Sequence of Acinetobacter sp. NIPH 809.</title>
        <authorList>
            <consortium name="The Broad Institute Genome Sequencing Platform"/>
            <consortium name="The Broad Institute Genome Sequencing Center for Infectious Disease"/>
            <person name="Cerqueira G."/>
            <person name="Feldgarden M."/>
            <person name="Courvalin P."/>
            <person name="Perichon B."/>
            <person name="Grillot-Courvalin C."/>
            <person name="Clermont D."/>
            <person name="Rocha E."/>
            <person name="Yoon E.-J."/>
            <person name="Nemec A."/>
            <person name="Walker B."/>
            <person name="Young S.K."/>
            <person name="Zeng Q."/>
            <person name="Gargeya S."/>
            <person name="Fitzgerald M."/>
            <person name="Haas B."/>
            <person name="Abouelleil A."/>
            <person name="Alvarado L."/>
            <person name="Arachchi H.M."/>
            <person name="Berlin A.M."/>
            <person name="Chapman S.B."/>
            <person name="Dewar J."/>
            <person name="Goldberg J."/>
            <person name="Griggs A."/>
            <person name="Gujja S."/>
            <person name="Hansen M."/>
            <person name="Howarth C."/>
            <person name="Imamovic A."/>
            <person name="Larimer J."/>
            <person name="McCowan C."/>
            <person name="Murphy C."/>
            <person name="Neiman D."/>
            <person name="Pearson M."/>
            <person name="Priest M."/>
            <person name="Roberts A."/>
            <person name="Saif S."/>
            <person name="Shea T."/>
            <person name="Sisk P."/>
            <person name="Sykes S."/>
            <person name="Wortman J."/>
            <person name="Nusbaum C."/>
            <person name="Birren B."/>
        </authorList>
    </citation>
    <scope>NUCLEOTIDE SEQUENCE [LARGE SCALE GENOMIC DNA]</scope>
    <source>
        <strain evidence="3 5">NIPH 809</strain>
    </source>
</reference>
<proteinExistence type="predicted"/>
<sequence>MIGKVFNLFIVSLSFGCTGIIYAQTPHVCGAGPGPNEVQAGMHPGGAGVAPTPLCYWVNGATGNMDEPRMPIDEESYRLGKEIMKQNSLTTQPRGYWKKTWGAIAEDRKKGILGYSTGITSLRHAKKIAREDCRQKGGSCGSMMFAYLDECAVVVAGNNQKNIMESASDIDFAFNTALNKCKAGATDCRIYYSNCTKPKFIESK</sequence>
<name>A0A653K316_9GAMM</name>
<dbReference type="EMBL" id="APOI01000008">
    <property type="protein sequence ID" value="ENU24726.1"/>
    <property type="molecule type" value="Genomic_DNA"/>
</dbReference>
<reference evidence="4 6" key="2">
    <citation type="submission" date="2019-10" db="EMBL/GenBank/DDBJ databases">
        <authorList>
            <person name="Karimi E."/>
        </authorList>
    </citation>
    <scope>NUCLEOTIDE SEQUENCE [LARGE SCALE GENOMIC DNA]</scope>
    <source>
        <strain evidence="4">Acinetobacter sp. 8BE</strain>
    </source>
</reference>
<evidence type="ECO:0000259" key="2">
    <source>
        <dbReference type="Pfam" id="PF13827"/>
    </source>
</evidence>
<dbReference type="Proteomes" id="UP000013034">
    <property type="component" value="Unassembled WGS sequence"/>
</dbReference>
<gene>
    <name evidence="4" type="ORF">ACI8B_180302</name>
    <name evidence="3" type="ORF">F993_00972</name>
</gene>
<protein>
    <recommendedName>
        <fullName evidence="2">DUF4189 domain-containing protein</fullName>
    </recommendedName>
</protein>
<organism evidence="4 6">
    <name type="scientific">Acinetobacter proteolyticus</name>
    <dbReference type="NCBI Taxonomy" id="1776741"/>
    <lineage>
        <taxon>Bacteria</taxon>
        <taxon>Pseudomonadati</taxon>
        <taxon>Pseudomonadota</taxon>
        <taxon>Gammaproteobacteria</taxon>
        <taxon>Moraxellales</taxon>
        <taxon>Moraxellaceae</taxon>
        <taxon>Acinetobacter</taxon>
    </lineage>
</organism>
<feature type="signal peptide" evidence="1">
    <location>
        <begin position="1"/>
        <end position="23"/>
    </location>
</feature>
<feature type="chain" id="PRO_5024808970" description="DUF4189 domain-containing protein" evidence="1">
    <location>
        <begin position="24"/>
        <end position="204"/>
    </location>
</feature>
<keyword evidence="5" id="KW-1185">Reference proteome</keyword>
<evidence type="ECO:0000256" key="1">
    <source>
        <dbReference type="SAM" id="SignalP"/>
    </source>
</evidence>